<evidence type="ECO:0000256" key="4">
    <source>
        <dbReference type="SAM" id="MobiDB-lite"/>
    </source>
</evidence>
<evidence type="ECO:0000313" key="7">
    <source>
        <dbReference type="Proteomes" id="UP001055057"/>
    </source>
</evidence>
<evidence type="ECO:0000256" key="2">
    <source>
        <dbReference type="ARBA" id="ARBA00022676"/>
    </source>
</evidence>
<dbReference type="Gene3D" id="3.90.550.10">
    <property type="entry name" value="Spore Coat Polysaccharide Biosynthesis Protein SpsA, Chain A"/>
    <property type="match status" value="1"/>
</dbReference>
<sequence>MDLLRHLRRLGSGGRRLLAGRPAPVAWFTLYNGGVVVAVDASVRAAEVGIALRVGSGPERAVPVERVGSLDGLALALASLDPALFSAPGTCTLAVTAQGRTRRRRFAIGPGQYAGRIDGVRDYALEGWVSPLFQGPAPAVRLLVDGRPGEPVALDRYRRELTFAGGQEGSQGSGQGGGQGSGQGGWNGFRLLLPREALDGAPHRLAVRAGEALLDFGPWAAKPKFNIEAAGPQRLSGWYFDRSGGDVPGTLRIVTGGVTRAEVKTHSRPDLKAAFGRDWASFAFDDAEIEPGSDLVAGPEGTGIVLGRVGGGLLARVAAARREARALLVGAQGRPANREAGLPERRAIRARLVQAERGGTAAGFAFEAAGGPSPALPPDEPPTEDLGAAPPPVCAIVPVYNGLSDLRICLASLIPQLRGGRIRALVIDDGSPDPGIGRFLAELSAKGHPGLTVGRNPENLGFIATVNRGLALLEPGEDALLVNADTVLPPGAIERLARHCHARPGIASVTPMSNNATILSFPSLKDPNPPVLGLDVTDLDRAFSEAGGPPVPVPTGVGFCMHMNRAALEEAGPLSVDWGRGYCEEVDWCLTARDLGWVHLAAPDVFVMHEGSVSFTNATRLELLARNHARLEALYPEYLGELAAFTHADPFEAVRVTVLLRLLAGRFTRLTLHLTHGLGGGTKRYVEDLRALPREPGHEVAILMPVDDEGRDPRLELAFDRAGTALTLRPGRVEDVLARLEAMGVAVTVHVNSRLTYGSTFLEGFLSGRRPYVVMLHDFQWYCPRVHLTDERSFYCGEPPPQVCQLCVTGGVDYNFADQDDLIEHDLDGFLAFNAGLLRGAERLMAPSQDTADRYARRFGLADIAVVPHPEPRQRGAMRMRVRHKARSGVLRVAVVGAIGRHKGFDLLLRMAERAARDRTSFFLTVIGYTSDTPSLVRYGNAEVTGAYAPAELKARLAEADPDFVFLPSVWPETYSYVLSEIWEAGYPVVAFDFGAPAERIRAVGGGLLIPPTRDTRALLDSLFAAREALAGIGAPALPPGRVPTLEAYYRTDDGEAGAAEVA</sequence>
<dbReference type="SUPFAM" id="SSF53756">
    <property type="entry name" value="UDP-Glycosyltransferase/glycogen phosphorylase"/>
    <property type="match status" value="1"/>
</dbReference>
<dbReference type="RefSeq" id="WP_238180808.1">
    <property type="nucleotide sequence ID" value="NZ_BPRB01000012.1"/>
</dbReference>
<evidence type="ECO:0000313" key="6">
    <source>
        <dbReference type="EMBL" id="GJE58178.1"/>
    </source>
</evidence>
<name>A0ABQ4TW05_9HYPH</name>
<dbReference type="Pfam" id="PF13692">
    <property type="entry name" value="Glyco_trans_1_4"/>
    <property type="match status" value="1"/>
</dbReference>
<dbReference type="SUPFAM" id="SSF53448">
    <property type="entry name" value="Nucleotide-diphospho-sugar transferases"/>
    <property type="match status" value="1"/>
</dbReference>
<dbReference type="PANTHER" id="PTHR43179:SF12">
    <property type="entry name" value="GALACTOFURANOSYLTRANSFERASE GLFT2"/>
    <property type="match status" value="1"/>
</dbReference>
<dbReference type="EMBL" id="BPRB01000012">
    <property type="protein sequence ID" value="GJE58178.1"/>
    <property type="molecule type" value="Genomic_DNA"/>
</dbReference>
<comment type="caution">
    <text evidence="6">The sequence shown here is derived from an EMBL/GenBank/DDBJ whole genome shotgun (WGS) entry which is preliminary data.</text>
</comment>
<organism evidence="6 7">
    <name type="scientific">Methylobacterium trifolii</name>
    <dbReference type="NCBI Taxonomy" id="1003092"/>
    <lineage>
        <taxon>Bacteria</taxon>
        <taxon>Pseudomonadati</taxon>
        <taxon>Pseudomonadota</taxon>
        <taxon>Alphaproteobacteria</taxon>
        <taxon>Hyphomicrobiales</taxon>
        <taxon>Methylobacteriaceae</taxon>
        <taxon>Methylobacterium</taxon>
    </lineage>
</organism>
<gene>
    <name evidence="6" type="ORF">MPOCJGCO_0257</name>
</gene>
<reference evidence="6" key="2">
    <citation type="submission" date="2021-08" db="EMBL/GenBank/DDBJ databases">
        <authorList>
            <person name="Tani A."/>
            <person name="Ola A."/>
            <person name="Ogura Y."/>
            <person name="Katsura K."/>
            <person name="Hayashi T."/>
        </authorList>
    </citation>
    <scope>NUCLEOTIDE SEQUENCE</scope>
    <source>
        <strain evidence="6">DSM 23632</strain>
    </source>
</reference>
<proteinExistence type="inferred from homology"/>
<comment type="similarity">
    <text evidence="1">Belongs to the glycosyltransferase 2 family.</text>
</comment>
<dbReference type="Pfam" id="PF00535">
    <property type="entry name" value="Glycos_transf_2"/>
    <property type="match status" value="1"/>
</dbReference>
<feature type="domain" description="Glycosyltransferase 2-like" evidence="5">
    <location>
        <begin position="395"/>
        <end position="568"/>
    </location>
</feature>
<reference evidence="6" key="1">
    <citation type="journal article" date="2021" name="Front. Microbiol.">
        <title>Comprehensive Comparative Genomics and Phenotyping of Methylobacterium Species.</title>
        <authorList>
            <person name="Alessa O."/>
            <person name="Ogura Y."/>
            <person name="Fujitani Y."/>
            <person name="Takami H."/>
            <person name="Hayashi T."/>
            <person name="Sahin N."/>
            <person name="Tani A."/>
        </authorList>
    </citation>
    <scope>NUCLEOTIDE SEQUENCE</scope>
    <source>
        <strain evidence="6">DSM 23632</strain>
    </source>
</reference>
<feature type="compositionally biased region" description="Gly residues" evidence="4">
    <location>
        <begin position="166"/>
        <end position="185"/>
    </location>
</feature>
<dbReference type="InterPro" id="IPR001173">
    <property type="entry name" value="Glyco_trans_2-like"/>
</dbReference>
<evidence type="ECO:0000259" key="5">
    <source>
        <dbReference type="Pfam" id="PF00535"/>
    </source>
</evidence>
<keyword evidence="2" id="KW-0328">Glycosyltransferase</keyword>
<dbReference type="Proteomes" id="UP001055057">
    <property type="component" value="Unassembled WGS sequence"/>
</dbReference>
<keyword evidence="7" id="KW-1185">Reference proteome</keyword>
<keyword evidence="3" id="KW-0808">Transferase</keyword>
<dbReference type="Gene3D" id="3.40.50.2000">
    <property type="entry name" value="Glycogen Phosphorylase B"/>
    <property type="match status" value="1"/>
</dbReference>
<feature type="region of interest" description="Disordered" evidence="4">
    <location>
        <begin position="165"/>
        <end position="185"/>
    </location>
</feature>
<dbReference type="InterPro" id="IPR029044">
    <property type="entry name" value="Nucleotide-diphossugar_trans"/>
</dbReference>
<evidence type="ECO:0000256" key="3">
    <source>
        <dbReference type="ARBA" id="ARBA00022679"/>
    </source>
</evidence>
<evidence type="ECO:0000256" key="1">
    <source>
        <dbReference type="ARBA" id="ARBA00006739"/>
    </source>
</evidence>
<accession>A0ABQ4TW05</accession>
<protein>
    <recommendedName>
        <fullName evidence="5">Glycosyltransferase 2-like domain-containing protein</fullName>
    </recommendedName>
</protein>
<dbReference type="PANTHER" id="PTHR43179">
    <property type="entry name" value="RHAMNOSYLTRANSFERASE WBBL"/>
    <property type="match status" value="1"/>
</dbReference>